<evidence type="ECO:0000313" key="2">
    <source>
        <dbReference type="Proteomes" id="UP001597400"/>
    </source>
</evidence>
<dbReference type="RefSeq" id="WP_380931172.1">
    <property type="nucleotide sequence ID" value="NZ_JBHUGS010000005.1"/>
</dbReference>
<organism evidence="1 2">
    <name type="scientific">Sphingomonas arantia</name>
    <dbReference type="NCBI Taxonomy" id="1460676"/>
    <lineage>
        <taxon>Bacteria</taxon>
        <taxon>Pseudomonadati</taxon>
        <taxon>Pseudomonadota</taxon>
        <taxon>Alphaproteobacteria</taxon>
        <taxon>Sphingomonadales</taxon>
        <taxon>Sphingomonadaceae</taxon>
        <taxon>Sphingomonas</taxon>
    </lineage>
</organism>
<gene>
    <name evidence="1" type="ORF">ACFSGX_15170</name>
</gene>
<name>A0ABW4U1D4_9SPHN</name>
<dbReference type="EMBL" id="JBHUGS010000005">
    <property type="protein sequence ID" value="MFD1952113.1"/>
    <property type="molecule type" value="Genomic_DNA"/>
</dbReference>
<keyword evidence="2" id="KW-1185">Reference proteome</keyword>
<protein>
    <submittedName>
        <fullName evidence="1">Uncharacterized protein</fullName>
    </submittedName>
</protein>
<proteinExistence type="predicted"/>
<comment type="caution">
    <text evidence="1">The sequence shown here is derived from an EMBL/GenBank/DDBJ whole genome shotgun (WGS) entry which is preliminary data.</text>
</comment>
<dbReference type="Proteomes" id="UP001597400">
    <property type="component" value="Unassembled WGS sequence"/>
</dbReference>
<sequence>MTPDELPPPMECDGVHHEWSYPPQAEGEPFRAVCRYCGVRAVVIKGAWVLEADIGDG</sequence>
<evidence type="ECO:0000313" key="1">
    <source>
        <dbReference type="EMBL" id="MFD1952113.1"/>
    </source>
</evidence>
<reference evidence="2" key="1">
    <citation type="journal article" date="2019" name="Int. J. Syst. Evol. Microbiol.">
        <title>The Global Catalogue of Microorganisms (GCM) 10K type strain sequencing project: providing services to taxonomists for standard genome sequencing and annotation.</title>
        <authorList>
            <consortium name="The Broad Institute Genomics Platform"/>
            <consortium name="The Broad Institute Genome Sequencing Center for Infectious Disease"/>
            <person name="Wu L."/>
            <person name="Ma J."/>
        </authorList>
    </citation>
    <scope>NUCLEOTIDE SEQUENCE [LARGE SCALE GENOMIC DNA]</scope>
    <source>
        <strain evidence="2">CGMCC 1.12702</strain>
    </source>
</reference>
<accession>A0ABW4U1D4</accession>